<dbReference type="EMBL" id="JBEPLJ010000023">
    <property type="protein sequence ID" value="MET3588347.1"/>
    <property type="molecule type" value="Genomic_DNA"/>
</dbReference>
<accession>A0ABV2HD82</accession>
<keyword evidence="2" id="KW-1185">Reference proteome</keyword>
<dbReference type="Proteomes" id="UP001549031">
    <property type="component" value="Unassembled WGS sequence"/>
</dbReference>
<name>A0ABV2HD82_9HYPH</name>
<evidence type="ECO:0000313" key="1">
    <source>
        <dbReference type="EMBL" id="MET3588347.1"/>
    </source>
</evidence>
<comment type="caution">
    <text evidence="1">The sequence shown here is derived from an EMBL/GenBank/DDBJ whole genome shotgun (WGS) entry which is preliminary data.</text>
</comment>
<sequence length="39" mass="4394">MKKIFLETDWSADYDTLGPLSGKAMIDPWLIGGGVTYRF</sequence>
<proteinExistence type="predicted"/>
<protein>
    <submittedName>
        <fullName evidence="1">Outer membrane protein W</fullName>
    </submittedName>
</protein>
<reference evidence="1 2" key="1">
    <citation type="submission" date="2024-06" db="EMBL/GenBank/DDBJ databases">
        <title>Genomic Encyclopedia of Type Strains, Phase IV (KMG-IV): sequencing the most valuable type-strain genomes for metagenomic binning, comparative biology and taxonomic classification.</title>
        <authorList>
            <person name="Goeker M."/>
        </authorList>
    </citation>
    <scope>NUCLEOTIDE SEQUENCE [LARGE SCALE GENOMIC DNA]</scope>
    <source>
        <strain evidence="1 2">DSM 105042</strain>
    </source>
</reference>
<gene>
    <name evidence="1" type="ORF">ABID21_004483</name>
</gene>
<organism evidence="1 2">
    <name type="scientific">Pseudorhizobium tarimense</name>
    <dbReference type="NCBI Taxonomy" id="1079109"/>
    <lineage>
        <taxon>Bacteria</taxon>
        <taxon>Pseudomonadati</taxon>
        <taxon>Pseudomonadota</taxon>
        <taxon>Alphaproteobacteria</taxon>
        <taxon>Hyphomicrobiales</taxon>
        <taxon>Rhizobiaceae</taxon>
        <taxon>Rhizobium/Agrobacterium group</taxon>
        <taxon>Pseudorhizobium</taxon>
    </lineage>
</organism>
<evidence type="ECO:0000313" key="2">
    <source>
        <dbReference type="Proteomes" id="UP001549031"/>
    </source>
</evidence>